<dbReference type="Proteomes" id="UP000663419">
    <property type="component" value="Chromosome 4"/>
</dbReference>
<evidence type="ECO:0000313" key="2">
    <source>
        <dbReference type="EMBL" id="QSS55035.1"/>
    </source>
</evidence>
<dbReference type="EMBL" id="CP069105">
    <property type="protein sequence ID" value="QSS55035.1"/>
    <property type="molecule type" value="Genomic_DNA"/>
</dbReference>
<evidence type="ECO:0000313" key="3">
    <source>
        <dbReference type="Proteomes" id="UP000663419"/>
    </source>
</evidence>
<proteinExistence type="predicted"/>
<feature type="transmembrane region" description="Helical" evidence="1">
    <location>
        <begin position="42"/>
        <end position="62"/>
    </location>
</feature>
<protein>
    <submittedName>
        <fullName evidence="2">Uncharacterized protein</fullName>
    </submittedName>
</protein>
<organism evidence="2 3">
    <name type="scientific">Ajellomyces capsulatus (strain H88)</name>
    <name type="common">Darling's disease fungus</name>
    <name type="synonym">Histoplasma capsulatum</name>
    <dbReference type="NCBI Taxonomy" id="544711"/>
    <lineage>
        <taxon>Eukaryota</taxon>
        <taxon>Fungi</taxon>
        <taxon>Dikarya</taxon>
        <taxon>Ascomycota</taxon>
        <taxon>Pezizomycotina</taxon>
        <taxon>Eurotiomycetes</taxon>
        <taxon>Eurotiomycetidae</taxon>
        <taxon>Onygenales</taxon>
        <taxon>Ajellomycetaceae</taxon>
        <taxon>Histoplasma</taxon>
    </lineage>
</organism>
<keyword evidence="1" id="KW-1133">Transmembrane helix</keyword>
<name>A0A8A1LPK6_AJEC8</name>
<dbReference type="AlphaFoldDB" id="A0A8A1LPK6"/>
<gene>
    <name evidence="2" type="ORF">I7I53_02797</name>
</gene>
<keyword evidence="1" id="KW-0812">Transmembrane</keyword>
<reference evidence="2" key="1">
    <citation type="submission" date="2021-01" db="EMBL/GenBank/DDBJ databases">
        <title>Chromosome-level genome assembly of a human fungal pathogen reveals clustering of transcriptionally co-regulated genes.</title>
        <authorList>
            <person name="Voorhies M."/>
            <person name="Cohen S."/>
            <person name="Shea T.P."/>
            <person name="Petrus S."/>
            <person name="Munoz J.F."/>
            <person name="Poplawski S."/>
            <person name="Goldman W.E."/>
            <person name="Michael T."/>
            <person name="Cuomo C.A."/>
            <person name="Sil A."/>
            <person name="Beyhan S."/>
        </authorList>
    </citation>
    <scope>NUCLEOTIDE SEQUENCE</scope>
    <source>
        <strain evidence="2">H88</strain>
    </source>
</reference>
<evidence type="ECO:0000256" key="1">
    <source>
        <dbReference type="SAM" id="Phobius"/>
    </source>
</evidence>
<keyword evidence="1" id="KW-0472">Membrane</keyword>
<dbReference type="VEuPathDB" id="FungiDB:I7I53_02797"/>
<feature type="transmembrane region" description="Helical" evidence="1">
    <location>
        <begin position="74"/>
        <end position="94"/>
    </location>
</feature>
<sequence>MVSDLRSEGNFVISKGYCDAIGTHLATRQPHFSKLRTVPHHFVTITINAPLPITLFLLPLLSRNTPFVRTLETTILALFSSTFLFEHLSLRYLIRHVGT</sequence>
<accession>A0A8A1LPK6</accession>